<reference evidence="2" key="1">
    <citation type="submission" date="2014-09" db="EMBL/GenBank/DDBJ databases">
        <authorList>
            <person name="Magalhaes I.L.F."/>
            <person name="Oliveira U."/>
            <person name="Santos F.R."/>
            <person name="Vidigal T.H.D.A."/>
            <person name="Brescovit A.D."/>
            <person name="Santos A.J."/>
        </authorList>
    </citation>
    <scope>NUCLEOTIDE SEQUENCE</scope>
    <source>
        <tissue evidence="2">Shoot tissue taken approximately 20 cm above the soil surface</tissue>
    </source>
</reference>
<name>A0A0A9GJP6_ARUDO</name>
<dbReference type="AlphaFoldDB" id="A0A0A9GJP6"/>
<proteinExistence type="predicted"/>
<evidence type="ECO:0000313" key="2">
    <source>
        <dbReference type="EMBL" id="JAE22766.1"/>
    </source>
</evidence>
<sequence length="88" mass="9765">MGANGASNIVSWSLESSGAKCKFCSNVRKIDCLTNCQNTCFQQSSREGKGLGRQDRRRLAVQADHPGPLRGPDQREPVRLPSRLRLPR</sequence>
<evidence type="ECO:0000256" key="1">
    <source>
        <dbReference type="SAM" id="MobiDB-lite"/>
    </source>
</evidence>
<feature type="region of interest" description="Disordered" evidence="1">
    <location>
        <begin position="44"/>
        <end position="88"/>
    </location>
</feature>
<feature type="compositionally biased region" description="Low complexity" evidence="1">
    <location>
        <begin position="79"/>
        <end position="88"/>
    </location>
</feature>
<dbReference type="EMBL" id="GBRH01175130">
    <property type="protein sequence ID" value="JAE22766.1"/>
    <property type="molecule type" value="Transcribed_RNA"/>
</dbReference>
<feature type="compositionally biased region" description="Basic and acidic residues" evidence="1">
    <location>
        <begin position="46"/>
        <end position="58"/>
    </location>
</feature>
<reference evidence="2" key="2">
    <citation type="journal article" date="2015" name="Data Brief">
        <title>Shoot transcriptome of the giant reed, Arundo donax.</title>
        <authorList>
            <person name="Barrero R.A."/>
            <person name="Guerrero F.D."/>
            <person name="Moolhuijzen P."/>
            <person name="Goolsby J.A."/>
            <person name="Tidwell J."/>
            <person name="Bellgard S.E."/>
            <person name="Bellgard M.I."/>
        </authorList>
    </citation>
    <scope>NUCLEOTIDE SEQUENCE</scope>
    <source>
        <tissue evidence="2">Shoot tissue taken approximately 20 cm above the soil surface</tissue>
    </source>
</reference>
<organism evidence="2">
    <name type="scientific">Arundo donax</name>
    <name type="common">Giant reed</name>
    <name type="synonym">Donax arundinaceus</name>
    <dbReference type="NCBI Taxonomy" id="35708"/>
    <lineage>
        <taxon>Eukaryota</taxon>
        <taxon>Viridiplantae</taxon>
        <taxon>Streptophyta</taxon>
        <taxon>Embryophyta</taxon>
        <taxon>Tracheophyta</taxon>
        <taxon>Spermatophyta</taxon>
        <taxon>Magnoliopsida</taxon>
        <taxon>Liliopsida</taxon>
        <taxon>Poales</taxon>
        <taxon>Poaceae</taxon>
        <taxon>PACMAD clade</taxon>
        <taxon>Arundinoideae</taxon>
        <taxon>Arundineae</taxon>
        <taxon>Arundo</taxon>
    </lineage>
</organism>
<accession>A0A0A9GJP6</accession>
<protein>
    <submittedName>
        <fullName evidence="2">Uncharacterized protein</fullName>
    </submittedName>
</protein>